<sequence length="214" mass="24032">MSEHIRNNEIVRDTESYAPKSKPRVIEMIQAQLARQQLNTGTIGGETPYILDLPELQVIGWENSDEAGTPYSDLWSHVFGEFDIDARFDSIPSKVQGSGCYLGIFQQQVSVPPLWEASAWDTGFMLAVEVESGGCIPKGLIKQTFASSKYAIFIARGIPDQAFQTTCKLIKEQWLPSSEYRFNPDGVFFINYTEKSGPSDERFEAHLCVPVVRK</sequence>
<reference evidence="2 3" key="1">
    <citation type="submission" date="2017-06" db="EMBL/GenBank/DDBJ databases">
        <title>Complete genome sequence of Paenibacillus donghaensis KCTC 13049T isolated from East Sea sediment, South Korea.</title>
        <authorList>
            <person name="Jung B.K."/>
            <person name="Hong S.-J."/>
            <person name="Shin J.-H."/>
        </authorList>
    </citation>
    <scope>NUCLEOTIDE SEQUENCE [LARGE SCALE GENOMIC DNA]</scope>
    <source>
        <strain evidence="2 3">KCTC 13049</strain>
    </source>
</reference>
<dbReference type="OrthoDB" id="2615539at2"/>
<dbReference type="EMBL" id="CP021780">
    <property type="protein sequence ID" value="ASA25174.1"/>
    <property type="molecule type" value="Genomic_DNA"/>
</dbReference>
<evidence type="ECO:0000313" key="3">
    <source>
        <dbReference type="Proteomes" id="UP000249890"/>
    </source>
</evidence>
<dbReference type="RefSeq" id="WP_087919139.1">
    <property type="nucleotide sequence ID" value="NZ_CP021780.1"/>
</dbReference>
<keyword evidence="3" id="KW-1185">Reference proteome</keyword>
<dbReference type="KEGG" id="pdh:B9T62_33235"/>
<dbReference type="InterPro" id="IPR010499">
    <property type="entry name" value="AraC_E-bd"/>
</dbReference>
<dbReference type="InterPro" id="IPR011256">
    <property type="entry name" value="Reg_factor_effector_dom_sf"/>
</dbReference>
<dbReference type="AlphaFoldDB" id="A0A2Z2KG74"/>
<gene>
    <name evidence="2" type="ORF">B9T62_33235</name>
</gene>
<organism evidence="2 3">
    <name type="scientific">Paenibacillus donghaensis</name>
    <dbReference type="NCBI Taxonomy" id="414771"/>
    <lineage>
        <taxon>Bacteria</taxon>
        <taxon>Bacillati</taxon>
        <taxon>Bacillota</taxon>
        <taxon>Bacilli</taxon>
        <taxon>Bacillales</taxon>
        <taxon>Paenibacillaceae</taxon>
        <taxon>Paenibacillus</taxon>
    </lineage>
</organism>
<accession>A0A2Z2KG74</accession>
<dbReference type="Proteomes" id="UP000249890">
    <property type="component" value="Chromosome"/>
</dbReference>
<evidence type="ECO:0000259" key="1">
    <source>
        <dbReference type="SMART" id="SM00871"/>
    </source>
</evidence>
<proteinExistence type="predicted"/>
<dbReference type="SUPFAM" id="SSF55136">
    <property type="entry name" value="Probable bacterial effector-binding domain"/>
    <property type="match status" value="1"/>
</dbReference>
<feature type="domain" description="AraC effector-binding" evidence="1">
    <location>
        <begin position="46"/>
        <end position="212"/>
    </location>
</feature>
<dbReference type="SMART" id="SM00871">
    <property type="entry name" value="AraC_E_bind"/>
    <property type="match status" value="1"/>
</dbReference>
<dbReference type="Gene3D" id="3.20.80.10">
    <property type="entry name" value="Regulatory factor, effector binding domain"/>
    <property type="match status" value="1"/>
</dbReference>
<evidence type="ECO:0000313" key="2">
    <source>
        <dbReference type="EMBL" id="ASA25174.1"/>
    </source>
</evidence>
<name>A0A2Z2KG74_9BACL</name>
<protein>
    <recommendedName>
        <fullName evidence="1">AraC effector-binding domain-containing protein</fullName>
    </recommendedName>
</protein>